<evidence type="ECO:0000256" key="6">
    <source>
        <dbReference type="ARBA" id="ARBA00022989"/>
    </source>
</evidence>
<keyword evidence="6 9" id="KW-1133">Transmembrane helix</keyword>
<protein>
    <recommendedName>
        <fullName evidence="10">Tripartite ATP-independent periplasmic transporters DctQ component domain-containing protein</fullName>
    </recommendedName>
</protein>
<dbReference type="GO" id="GO:0015740">
    <property type="term" value="P:C4-dicarboxylate transport"/>
    <property type="evidence" value="ECO:0007669"/>
    <property type="project" value="TreeGrafter"/>
</dbReference>
<keyword evidence="7 9" id="KW-0472">Membrane</keyword>
<evidence type="ECO:0000313" key="11">
    <source>
        <dbReference type="EMBL" id="ENZ15221.1"/>
    </source>
</evidence>
<evidence type="ECO:0000256" key="7">
    <source>
        <dbReference type="ARBA" id="ARBA00023136"/>
    </source>
</evidence>
<dbReference type="EMBL" id="AGYR01000023">
    <property type="protein sequence ID" value="ENZ15221.1"/>
    <property type="molecule type" value="Genomic_DNA"/>
</dbReference>
<feature type="transmembrane region" description="Helical" evidence="9">
    <location>
        <begin position="12"/>
        <end position="35"/>
    </location>
</feature>
<keyword evidence="5 9" id="KW-0812">Transmembrane</keyword>
<dbReference type="Proteomes" id="UP000013085">
    <property type="component" value="Unassembled WGS sequence"/>
</dbReference>
<comment type="subcellular location">
    <subcellularLocation>
        <location evidence="1">Cell inner membrane</location>
        <topology evidence="1">Multi-pass membrane protein</topology>
    </subcellularLocation>
</comment>
<feature type="transmembrane region" description="Helical" evidence="9">
    <location>
        <begin position="123"/>
        <end position="146"/>
    </location>
</feature>
<feature type="transmembrane region" description="Helical" evidence="9">
    <location>
        <begin position="41"/>
        <end position="64"/>
    </location>
</feature>
<evidence type="ECO:0000256" key="9">
    <source>
        <dbReference type="SAM" id="Phobius"/>
    </source>
</evidence>
<gene>
    <name evidence="11" type="ORF">HMPREF1090_02281</name>
</gene>
<dbReference type="AlphaFoldDB" id="A0A0E2HAR5"/>
<dbReference type="PATRIC" id="fig|999408.3.peg.2448"/>
<reference evidence="11 12" key="1">
    <citation type="submission" date="2013-01" db="EMBL/GenBank/DDBJ databases">
        <title>The Genome Sequence of Clostridium clostridioforme 90A8.</title>
        <authorList>
            <consortium name="The Broad Institute Genome Sequencing Platform"/>
            <person name="Earl A."/>
            <person name="Ward D."/>
            <person name="Feldgarden M."/>
            <person name="Gevers D."/>
            <person name="Courvalin P."/>
            <person name="Lambert T."/>
            <person name="Walker B."/>
            <person name="Young S.K."/>
            <person name="Zeng Q."/>
            <person name="Gargeya S."/>
            <person name="Fitzgerald M."/>
            <person name="Haas B."/>
            <person name="Abouelleil A."/>
            <person name="Alvarado L."/>
            <person name="Arachchi H.M."/>
            <person name="Berlin A.M."/>
            <person name="Chapman S.B."/>
            <person name="Dewar J."/>
            <person name="Goldberg J."/>
            <person name="Griggs A."/>
            <person name="Gujja S."/>
            <person name="Hansen M."/>
            <person name="Howarth C."/>
            <person name="Imamovic A."/>
            <person name="Larimer J."/>
            <person name="McCowan C."/>
            <person name="Murphy C."/>
            <person name="Neiman D."/>
            <person name="Pearson M."/>
            <person name="Priest M."/>
            <person name="Roberts A."/>
            <person name="Saif S."/>
            <person name="Shea T."/>
            <person name="Sisk P."/>
            <person name="Sykes S."/>
            <person name="Wortman J."/>
            <person name="Nusbaum C."/>
            <person name="Birren B."/>
        </authorList>
    </citation>
    <scope>NUCLEOTIDE SEQUENCE [LARGE SCALE GENOMIC DNA]</scope>
    <source>
        <strain evidence="11 12">90A8</strain>
    </source>
</reference>
<dbReference type="PANTHER" id="PTHR35011">
    <property type="entry name" value="2,3-DIKETO-L-GULONATE TRAP TRANSPORTER SMALL PERMEASE PROTEIN YIAM"/>
    <property type="match status" value="1"/>
</dbReference>
<evidence type="ECO:0000256" key="8">
    <source>
        <dbReference type="ARBA" id="ARBA00038436"/>
    </source>
</evidence>
<sequence>MKSIKWLDKNFELMILAIFLVIMSLLSFSNVIMRYCFHHALSWSDEVCCYCLALSAFFCLPCAVRMGTSIKVDTFASILPKHVQSVLEIACDVVMIGFLGWFLKGTVTIIQNAAKIKQASPALQIPLSYLYGIMGFAVALAIFRYIQVIIKCILRIVCRQKSKEVME</sequence>
<proteinExistence type="inferred from homology"/>
<evidence type="ECO:0000256" key="3">
    <source>
        <dbReference type="ARBA" id="ARBA00022475"/>
    </source>
</evidence>
<dbReference type="GO" id="GO:0005886">
    <property type="term" value="C:plasma membrane"/>
    <property type="evidence" value="ECO:0007669"/>
    <property type="project" value="UniProtKB-SubCell"/>
</dbReference>
<dbReference type="PANTHER" id="PTHR35011:SF2">
    <property type="entry name" value="2,3-DIKETO-L-GULONATE TRAP TRANSPORTER SMALL PERMEASE PROTEIN YIAM"/>
    <property type="match status" value="1"/>
</dbReference>
<dbReference type="GO" id="GO:0022857">
    <property type="term" value="F:transmembrane transporter activity"/>
    <property type="evidence" value="ECO:0007669"/>
    <property type="project" value="TreeGrafter"/>
</dbReference>
<evidence type="ECO:0000256" key="2">
    <source>
        <dbReference type="ARBA" id="ARBA00022448"/>
    </source>
</evidence>
<feature type="domain" description="Tripartite ATP-independent periplasmic transporters DctQ component" evidence="10">
    <location>
        <begin position="23"/>
        <end position="153"/>
    </location>
</feature>
<evidence type="ECO:0000256" key="4">
    <source>
        <dbReference type="ARBA" id="ARBA00022519"/>
    </source>
</evidence>
<evidence type="ECO:0000259" key="10">
    <source>
        <dbReference type="Pfam" id="PF04290"/>
    </source>
</evidence>
<dbReference type="GeneID" id="57960820"/>
<comment type="caution">
    <text evidence="11">The sequence shown here is derived from an EMBL/GenBank/DDBJ whole genome shotgun (WGS) entry which is preliminary data.</text>
</comment>
<feature type="transmembrane region" description="Helical" evidence="9">
    <location>
        <begin position="85"/>
        <end position="103"/>
    </location>
</feature>
<dbReference type="InterPro" id="IPR007387">
    <property type="entry name" value="TRAP_DctQ"/>
</dbReference>
<dbReference type="HOGENOM" id="CLU_086356_3_1_9"/>
<evidence type="ECO:0000256" key="5">
    <source>
        <dbReference type="ARBA" id="ARBA00022692"/>
    </source>
</evidence>
<dbReference type="RefSeq" id="WP_002595712.1">
    <property type="nucleotide sequence ID" value="NZ_KB851020.1"/>
</dbReference>
<evidence type="ECO:0000313" key="12">
    <source>
        <dbReference type="Proteomes" id="UP000013085"/>
    </source>
</evidence>
<dbReference type="InterPro" id="IPR055348">
    <property type="entry name" value="DctQ"/>
</dbReference>
<evidence type="ECO:0000256" key="1">
    <source>
        <dbReference type="ARBA" id="ARBA00004429"/>
    </source>
</evidence>
<organism evidence="11 12">
    <name type="scientific">[Clostridium] clostridioforme 90A8</name>
    <dbReference type="NCBI Taxonomy" id="999408"/>
    <lineage>
        <taxon>Bacteria</taxon>
        <taxon>Bacillati</taxon>
        <taxon>Bacillota</taxon>
        <taxon>Clostridia</taxon>
        <taxon>Lachnospirales</taxon>
        <taxon>Lachnospiraceae</taxon>
        <taxon>Enterocloster</taxon>
    </lineage>
</organism>
<keyword evidence="3" id="KW-1003">Cell membrane</keyword>
<comment type="similarity">
    <text evidence="8">Belongs to the TRAP transporter small permease family.</text>
</comment>
<accession>A0A0E2HAR5</accession>
<name>A0A0E2HAR5_9FIRM</name>
<keyword evidence="4" id="KW-0997">Cell inner membrane</keyword>
<dbReference type="Pfam" id="PF04290">
    <property type="entry name" value="DctQ"/>
    <property type="match status" value="1"/>
</dbReference>
<keyword evidence="2" id="KW-0813">Transport</keyword>